<protein>
    <submittedName>
        <fullName evidence="1">Uncharacterized protein</fullName>
    </submittedName>
</protein>
<evidence type="ECO:0000313" key="1">
    <source>
        <dbReference type="EMBL" id="OKH43277.1"/>
    </source>
</evidence>
<dbReference type="Proteomes" id="UP000185557">
    <property type="component" value="Unassembled WGS sequence"/>
</dbReference>
<dbReference type="EMBL" id="MRCG01000035">
    <property type="protein sequence ID" value="OKH43277.1"/>
    <property type="molecule type" value="Genomic_DNA"/>
</dbReference>
<name>A0A1U7IY29_9CYAN</name>
<accession>A0A1U7IY29</accession>
<reference evidence="1 2" key="1">
    <citation type="submission" date="2016-11" db="EMBL/GenBank/DDBJ databases">
        <title>Draft Genome Sequences of Nine Cyanobacterial Strains from Diverse Habitats.</title>
        <authorList>
            <person name="Zhu T."/>
            <person name="Hou S."/>
            <person name="Lu X."/>
            <person name="Hess W.R."/>
        </authorList>
    </citation>
    <scope>NUCLEOTIDE SEQUENCE [LARGE SCALE GENOMIC DNA]</scope>
    <source>
        <strain evidence="1 2">NIES-30</strain>
    </source>
</reference>
<gene>
    <name evidence="1" type="ORF">NIES30_25335</name>
</gene>
<evidence type="ECO:0000313" key="2">
    <source>
        <dbReference type="Proteomes" id="UP000185557"/>
    </source>
</evidence>
<sequence>MGALLIITGVTVVKDDLLLLTGTDAHPANRAVFPVVEQPLLLSVLKLVPLRRVQNAKFNVKNL</sequence>
<comment type="caution">
    <text evidence="1">The sequence shown here is derived from an EMBL/GenBank/DDBJ whole genome shotgun (WGS) entry which is preliminary data.</text>
</comment>
<dbReference type="AlphaFoldDB" id="A0A1U7IY29"/>
<keyword evidence="2" id="KW-1185">Reference proteome</keyword>
<proteinExistence type="predicted"/>
<organism evidence="1 2">
    <name type="scientific">Phormidium tenue NIES-30</name>
    <dbReference type="NCBI Taxonomy" id="549789"/>
    <lineage>
        <taxon>Bacteria</taxon>
        <taxon>Bacillati</taxon>
        <taxon>Cyanobacteriota</taxon>
        <taxon>Cyanophyceae</taxon>
        <taxon>Oscillatoriophycideae</taxon>
        <taxon>Oscillatoriales</taxon>
        <taxon>Oscillatoriaceae</taxon>
        <taxon>Phormidium</taxon>
    </lineage>
</organism>